<organism evidence="2 3">
    <name type="scientific">Marivirga lumbricoides</name>
    <dbReference type="NCBI Taxonomy" id="1046115"/>
    <lineage>
        <taxon>Bacteria</taxon>
        <taxon>Pseudomonadati</taxon>
        <taxon>Bacteroidota</taxon>
        <taxon>Cytophagia</taxon>
        <taxon>Cytophagales</taxon>
        <taxon>Marivirgaceae</taxon>
        <taxon>Marivirga</taxon>
    </lineage>
</organism>
<feature type="transmembrane region" description="Helical" evidence="1">
    <location>
        <begin position="12"/>
        <end position="37"/>
    </location>
</feature>
<evidence type="ECO:0000256" key="1">
    <source>
        <dbReference type="SAM" id="Phobius"/>
    </source>
</evidence>
<feature type="transmembrane region" description="Helical" evidence="1">
    <location>
        <begin position="130"/>
        <end position="147"/>
    </location>
</feature>
<evidence type="ECO:0000313" key="2">
    <source>
        <dbReference type="EMBL" id="GGC37408.1"/>
    </source>
</evidence>
<name>A0ABQ1MEP7_9BACT</name>
<sequence length="176" mass="20185">MTRSNSVLIGTFLGYNWVAIYDILEKIVGALLIPFNLLNQSSYPAIAEKKDLKLFNKVFKISLISSLAIYLLLLMTGEVIFSILSGATLERSNYYYLIYYGLLIPIVNIIYQLTTLLIVKNKNKYYSKSLIYSLLVYILGVIIIYYFNVISLFTIISVKLFADVSNILIMLQYNKK</sequence>
<evidence type="ECO:0000313" key="3">
    <source>
        <dbReference type="Proteomes" id="UP000636010"/>
    </source>
</evidence>
<dbReference type="Proteomes" id="UP000636010">
    <property type="component" value="Unassembled WGS sequence"/>
</dbReference>
<dbReference type="EMBL" id="BMEC01000007">
    <property type="protein sequence ID" value="GGC37408.1"/>
    <property type="molecule type" value="Genomic_DNA"/>
</dbReference>
<accession>A0ABQ1MEP7</accession>
<proteinExistence type="predicted"/>
<keyword evidence="1" id="KW-0472">Membrane</keyword>
<reference evidence="3" key="1">
    <citation type="journal article" date="2019" name="Int. J. Syst. Evol. Microbiol.">
        <title>The Global Catalogue of Microorganisms (GCM) 10K type strain sequencing project: providing services to taxonomists for standard genome sequencing and annotation.</title>
        <authorList>
            <consortium name="The Broad Institute Genomics Platform"/>
            <consortium name="The Broad Institute Genome Sequencing Center for Infectious Disease"/>
            <person name="Wu L."/>
            <person name="Ma J."/>
        </authorList>
    </citation>
    <scope>NUCLEOTIDE SEQUENCE [LARGE SCALE GENOMIC DNA]</scope>
    <source>
        <strain evidence="3">CGMCC 1.10832</strain>
    </source>
</reference>
<feature type="transmembrane region" description="Helical" evidence="1">
    <location>
        <begin position="96"/>
        <end position="118"/>
    </location>
</feature>
<keyword evidence="1" id="KW-0812">Transmembrane</keyword>
<gene>
    <name evidence="2" type="ORF">GCM10011506_23500</name>
</gene>
<keyword evidence="3" id="KW-1185">Reference proteome</keyword>
<evidence type="ECO:0008006" key="4">
    <source>
        <dbReference type="Google" id="ProtNLM"/>
    </source>
</evidence>
<protein>
    <recommendedName>
        <fullName evidence="4">Polysaccharide biosynthesis protein C-terminal domain-containing protein</fullName>
    </recommendedName>
</protein>
<feature type="transmembrane region" description="Helical" evidence="1">
    <location>
        <begin position="58"/>
        <end position="84"/>
    </location>
</feature>
<keyword evidence="1" id="KW-1133">Transmembrane helix</keyword>
<comment type="caution">
    <text evidence="2">The sequence shown here is derived from an EMBL/GenBank/DDBJ whole genome shotgun (WGS) entry which is preliminary data.</text>
</comment>